<dbReference type="CDD" id="cd07025">
    <property type="entry name" value="Peptidase_S66"/>
    <property type="match status" value="1"/>
</dbReference>
<evidence type="ECO:0000256" key="2">
    <source>
        <dbReference type="ARBA" id="ARBA00022645"/>
    </source>
</evidence>
<accession>A0ABT8KTR4</accession>
<dbReference type="InterPro" id="IPR027478">
    <property type="entry name" value="LdcA_N"/>
</dbReference>
<organism evidence="8 9">
    <name type="scientific">Splendidivirga corallicola</name>
    <dbReference type="NCBI Taxonomy" id="3051826"/>
    <lineage>
        <taxon>Bacteria</taxon>
        <taxon>Pseudomonadati</taxon>
        <taxon>Bacteroidota</taxon>
        <taxon>Cytophagia</taxon>
        <taxon>Cytophagales</taxon>
        <taxon>Splendidivirgaceae</taxon>
        <taxon>Splendidivirga</taxon>
    </lineage>
</organism>
<keyword evidence="9" id="KW-1185">Reference proteome</keyword>
<feature type="domain" description="LD-carboxypeptidase C-terminal" evidence="7">
    <location>
        <begin position="173"/>
        <end position="284"/>
    </location>
</feature>
<evidence type="ECO:0000256" key="1">
    <source>
        <dbReference type="ARBA" id="ARBA00010233"/>
    </source>
</evidence>
<evidence type="ECO:0000313" key="9">
    <source>
        <dbReference type="Proteomes" id="UP001172082"/>
    </source>
</evidence>
<dbReference type="EMBL" id="JAUJEA010000007">
    <property type="protein sequence ID" value="MDN5203558.1"/>
    <property type="molecule type" value="Genomic_DNA"/>
</dbReference>
<keyword evidence="4" id="KW-0378">Hydrolase</keyword>
<sequence length="301" mass="33591">MIHKPRYLKPKDKVSIVATAKKVKGPDIENGAEILEKWGLTINFGKSLFTKENQFAGNDEKRIKDLQTAIDDPEIKAIFCARGGYGTTRIIDQINFSALEQFPKWIIGFSDITALLCHLHGLNIESVHATMPAIFQMKGAEEAVESLRKILFGESIEYQVPHHRLNRSGKAQAQIIGGNLSILTHIIGSSSDIDTANKILFIEDIDEDLYRLDRMMVQMKRAGKLNQLAGLLIGHFSDMKDNPDDPFGQNSFEVIASHVNQFNYPLAFGFPVGHEPQNLAIPVSRITKLNVGQEYTTLAFA</sequence>
<keyword evidence="5" id="KW-0720">Serine protease</keyword>
<dbReference type="RefSeq" id="WP_346753579.1">
    <property type="nucleotide sequence ID" value="NZ_JAUJEA010000007.1"/>
</dbReference>
<proteinExistence type="inferred from homology"/>
<feature type="domain" description="LD-carboxypeptidase N-terminal" evidence="6">
    <location>
        <begin position="14"/>
        <end position="128"/>
    </location>
</feature>
<evidence type="ECO:0000256" key="3">
    <source>
        <dbReference type="ARBA" id="ARBA00022670"/>
    </source>
</evidence>
<evidence type="ECO:0000259" key="7">
    <source>
        <dbReference type="Pfam" id="PF17676"/>
    </source>
</evidence>
<dbReference type="InterPro" id="IPR029062">
    <property type="entry name" value="Class_I_gatase-like"/>
</dbReference>
<keyword evidence="3" id="KW-0645">Protease</keyword>
<dbReference type="PIRSF" id="PIRSF028757">
    <property type="entry name" value="LD-carboxypeptidase"/>
    <property type="match status" value="1"/>
</dbReference>
<dbReference type="Proteomes" id="UP001172082">
    <property type="component" value="Unassembled WGS sequence"/>
</dbReference>
<evidence type="ECO:0000256" key="4">
    <source>
        <dbReference type="ARBA" id="ARBA00022801"/>
    </source>
</evidence>
<dbReference type="PANTHER" id="PTHR30237">
    <property type="entry name" value="MURAMOYLTETRAPEPTIDE CARBOXYPEPTIDASE"/>
    <property type="match status" value="1"/>
</dbReference>
<dbReference type="SUPFAM" id="SSF141986">
    <property type="entry name" value="LD-carboxypeptidase A C-terminal domain-like"/>
    <property type="match status" value="1"/>
</dbReference>
<evidence type="ECO:0000313" key="8">
    <source>
        <dbReference type="EMBL" id="MDN5203558.1"/>
    </source>
</evidence>
<reference evidence="8" key="1">
    <citation type="submission" date="2023-06" db="EMBL/GenBank/DDBJ databases">
        <title>Genomic of Parafulvivirga corallium.</title>
        <authorList>
            <person name="Wang G."/>
        </authorList>
    </citation>
    <scope>NUCLEOTIDE SEQUENCE</scope>
    <source>
        <strain evidence="8">BMA10</strain>
    </source>
</reference>
<comment type="caution">
    <text evidence="8">The sequence shown here is derived from an EMBL/GenBank/DDBJ whole genome shotgun (WGS) entry which is preliminary data.</text>
</comment>
<dbReference type="InterPro" id="IPR040921">
    <property type="entry name" value="Peptidase_S66C"/>
</dbReference>
<dbReference type="Pfam" id="PF02016">
    <property type="entry name" value="Peptidase_S66"/>
    <property type="match status" value="1"/>
</dbReference>
<protein>
    <submittedName>
        <fullName evidence="8">LD-carboxypeptidase</fullName>
    </submittedName>
</protein>
<evidence type="ECO:0000259" key="6">
    <source>
        <dbReference type="Pfam" id="PF02016"/>
    </source>
</evidence>
<name>A0ABT8KTR4_9BACT</name>
<dbReference type="Pfam" id="PF17676">
    <property type="entry name" value="Peptidase_S66C"/>
    <property type="match status" value="1"/>
</dbReference>
<keyword evidence="2" id="KW-0121">Carboxypeptidase</keyword>
<dbReference type="Gene3D" id="3.40.50.10740">
    <property type="entry name" value="Class I glutamine amidotransferase-like"/>
    <property type="match status" value="1"/>
</dbReference>
<dbReference type="Gene3D" id="3.50.30.60">
    <property type="entry name" value="LD-carboxypeptidase A C-terminal domain-like"/>
    <property type="match status" value="1"/>
</dbReference>
<dbReference type="SUPFAM" id="SSF52317">
    <property type="entry name" value="Class I glutamine amidotransferase-like"/>
    <property type="match status" value="1"/>
</dbReference>
<dbReference type="InterPro" id="IPR040449">
    <property type="entry name" value="Peptidase_S66_N"/>
</dbReference>
<dbReference type="InterPro" id="IPR003507">
    <property type="entry name" value="S66_fam"/>
</dbReference>
<dbReference type="InterPro" id="IPR027461">
    <property type="entry name" value="Carboxypeptidase_A_C_sf"/>
</dbReference>
<gene>
    <name evidence="8" type="ORF">QQ008_19375</name>
</gene>
<comment type="similarity">
    <text evidence="1">Belongs to the peptidase S66 family.</text>
</comment>
<evidence type="ECO:0000256" key="5">
    <source>
        <dbReference type="ARBA" id="ARBA00022825"/>
    </source>
</evidence>
<dbReference type="PANTHER" id="PTHR30237:SF2">
    <property type="entry name" value="MUREIN TETRAPEPTIDE CARBOXYPEPTIDASE"/>
    <property type="match status" value="1"/>
</dbReference>